<sequence>MFKKFDEKEDVTGATQLKSSIQKGIRNKIIELYPNIEPYLLDILPKKENFKLIKCKDHVELLADHNGVVQFLKTRNTDWIPTLRLLHKYPFMMPHQQVDKGAIKFVLNGSSIMCPGLTSPGAKMTLGVPADAIVAVMAEGKQHALAIGQMKMSSEEIQSVNKGIGIENVHYLTDGLWRLAEKPLN</sequence>
<dbReference type="InterPro" id="IPR016437">
    <property type="entry name" value="MCT-1/Tma20"/>
</dbReference>
<dbReference type="PANTHER" id="PTHR22798:SF0">
    <property type="entry name" value="MALIGNANT T-CELL-AMPLIFIED SEQUENCE 1"/>
    <property type="match status" value="1"/>
</dbReference>
<dbReference type="SMART" id="SM00359">
    <property type="entry name" value="PUA"/>
    <property type="match status" value="1"/>
</dbReference>
<evidence type="ECO:0000256" key="1">
    <source>
        <dbReference type="ARBA" id="ARBA00004496"/>
    </source>
</evidence>
<evidence type="ECO:0000313" key="6">
    <source>
        <dbReference type="EMBL" id="KAK6750194.1"/>
    </source>
</evidence>
<dbReference type="PANTHER" id="PTHR22798">
    <property type="entry name" value="MCT-1 PROTEIN"/>
    <property type="match status" value="1"/>
</dbReference>
<dbReference type="PROSITE" id="PS50890">
    <property type="entry name" value="PUA"/>
    <property type="match status" value="1"/>
</dbReference>
<dbReference type="EMBL" id="JAVFWL010000004">
    <property type="protein sequence ID" value="KAK6750194.1"/>
    <property type="molecule type" value="Genomic_DNA"/>
</dbReference>
<protein>
    <recommendedName>
        <fullName evidence="5">PUA domain-containing protein</fullName>
    </recommendedName>
</protein>
<evidence type="ECO:0000256" key="4">
    <source>
        <dbReference type="PIRNR" id="PIRNR005067"/>
    </source>
</evidence>
<evidence type="ECO:0000313" key="7">
    <source>
        <dbReference type="Proteomes" id="UP001303046"/>
    </source>
</evidence>
<name>A0ABR1DIA1_NECAM</name>
<dbReference type="Pfam" id="PF17832">
    <property type="entry name" value="Pre-PUA"/>
    <property type="match status" value="1"/>
</dbReference>
<dbReference type="Proteomes" id="UP001303046">
    <property type="component" value="Unassembled WGS sequence"/>
</dbReference>
<proteinExistence type="inferred from homology"/>
<dbReference type="Gene3D" id="3.10.400.20">
    <property type="match status" value="1"/>
</dbReference>
<evidence type="ECO:0000259" key="5">
    <source>
        <dbReference type="SMART" id="SM00359"/>
    </source>
</evidence>
<dbReference type="InterPro" id="IPR002478">
    <property type="entry name" value="PUA"/>
</dbReference>
<dbReference type="PIRSF" id="PIRSF005067">
    <property type="entry name" value="Tma_RNA-bind_prd"/>
    <property type="match status" value="1"/>
</dbReference>
<evidence type="ECO:0000256" key="2">
    <source>
        <dbReference type="ARBA" id="ARBA00008955"/>
    </source>
</evidence>
<organism evidence="6 7">
    <name type="scientific">Necator americanus</name>
    <name type="common">Human hookworm</name>
    <dbReference type="NCBI Taxonomy" id="51031"/>
    <lineage>
        <taxon>Eukaryota</taxon>
        <taxon>Metazoa</taxon>
        <taxon>Ecdysozoa</taxon>
        <taxon>Nematoda</taxon>
        <taxon>Chromadorea</taxon>
        <taxon>Rhabditida</taxon>
        <taxon>Rhabditina</taxon>
        <taxon>Rhabditomorpha</taxon>
        <taxon>Strongyloidea</taxon>
        <taxon>Ancylostomatidae</taxon>
        <taxon>Bunostominae</taxon>
        <taxon>Necator</taxon>
    </lineage>
</organism>
<gene>
    <name evidence="6" type="primary">Necator_chrIV.g15579</name>
    <name evidence="6" type="ORF">RB195_002284</name>
</gene>
<dbReference type="InterPro" id="IPR015947">
    <property type="entry name" value="PUA-like_sf"/>
</dbReference>
<feature type="domain" description="PUA" evidence="5">
    <location>
        <begin position="94"/>
        <end position="173"/>
    </location>
</feature>
<dbReference type="InterPro" id="IPR004521">
    <property type="entry name" value="Uncharacterised_CHP00451"/>
</dbReference>
<keyword evidence="3 4" id="KW-0963">Cytoplasm</keyword>
<dbReference type="InterPro" id="IPR041366">
    <property type="entry name" value="Pre-PUA"/>
</dbReference>
<dbReference type="CDD" id="cd11609">
    <property type="entry name" value="MCT1_N"/>
    <property type="match status" value="1"/>
</dbReference>
<dbReference type="SUPFAM" id="SSF88697">
    <property type="entry name" value="PUA domain-like"/>
    <property type="match status" value="1"/>
</dbReference>
<comment type="subcellular location">
    <subcellularLocation>
        <location evidence="1 4">Cytoplasm</location>
    </subcellularLocation>
</comment>
<keyword evidence="7" id="KW-1185">Reference proteome</keyword>
<reference evidence="6 7" key="1">
    <citation type="submission" date="2023-08" db="EMBL/GenBank/DDBJ databases">
        <title>A Necator americanus chromosomal reference genome.</title>
        <authorList>
            <person name="Ilik V."/>
            <person name="Petrzelkova K.J."/>
            <person name="Pardy F."/>
            <person name="Fuh T."/>
            <person name="Niatou-Singa F.S."/>
            <person name="Gouil Q."/>
            <person name="Baker L."/>
            <person name="Ritchie M.E."/>
            <person name="Jex A.R."/>
            <person name="Gazzola D."/>
            <person name="Li H."/>
            <person name="Toshio Fujiwara R."/>
            <person name="Zhan B."/>
            <person name="Aroian R.V."/>
            <person name="Pafco B."/>
            <person name="Schwarz E.M."/>
        </authorList>
    </citation>
    <scope>NUCLEOTIDE SEQUENCE [LARGE SCALE GENOMIC DNA]</scope>
    <source>
        <strain evidence="6 7">Aroian</strain>
        <tissue evidence="6">Whole animal</tissue>
    </source>
</reference>
<evidence type="ECO:0000256" key="3">
    <source>
        <dbReference type="ARBA" id="ARBA00022490"/>
    </source>
</evidence>
<comment type="similarity">
    <text evidence="2">Belongs to the MCTS1 family.</text>
</comment>
<dbReference type="Pfam" id="PF01472">
    <property type="entry name" value="PUA"/>
    <property type="match status" value="1"/>
</dbReference>
<dbReference type="NCBIfam" id="TIGR00451">
    <property type="entry name" value="unchar_dom_2"/>
    <property type="match status" value="1"/>
</dbReference>
<accession>A0ABR1DIA1</accession>
<comment type="caution">
    <text evidence="6">The sequence shown here is derived from an EMBL/GenBank/DDBJ whole genome shotgun (WGS) entry which is preliminary data.</text>
</comment>
<dbReference type="CDD" id="cd21155">
    <property type="entry name" value="PUA_MCTS-1-like"/>
    <property type="match status" value="1"/>
</dbReference>